<gene>
    <name evidence="1" type="ORF">ACFSKK_24660</name>
</gene>
<evidence type="ECO:0000313" key="2">
    <source>
        <dbReference type="Proteomes" id="UP001597318"/>
    </source>
</evidence>
<name>A0ABW5C743_9BACI</name>
<dbReference type="Proteomes" id="UP001597318">
    <property type="component" value="Unassembled WGS sequence"/>
</dbReference>
<accession>A0ABW5C743</accession>
<evidence type="ECO:0008006" key="3">
    <source>
        <dbReference type="Google" id="ProtNLM"/>
    </source>
</evidence>
<dbReference type="EMBL" id="JBHUIK010000009">
    <property type="protein sequence ID" value="MFD2216866.1"/>
    <property type="molecule type" value="Genomic_DNA"/>
</dbReference>
<evidence type="ECO:0000313" key="1">
    <source>
        <dbReference type="EMBL" id="MFD2216866.1"/>
    </source>
</evidence>
<dbReference type="RefSeq" id="WP_379053628.1">
    <property type="nucleotide sequence ID" value="NZ_JBHUIK010000009.1"/>
</dbReference>
<organism evidence="1 2">
    <name type="scientific">Metabacillus endolithicus</name>
    <dbReference type="NCBI Taxonomy" id="1535204"/>
    <lineage>
        <taxon>Bacteria</taxon>
        <taxon>Bacillati</taxon>
        <taxon>Bacillota</taxon>
        <taxon>Bacilli</taxon>
        <taxon>Bacillales</taxon>
        <taxon>Bacillaceae</taxon>
        <taxon>Metabacillus</taxon>
    </lineage>
</organism>
<protein>
    <recommendedName>
        <fullName evidence="3">PiggyBac transposable element-derived protein domain-containing protein</fullName>
    </recommendedName>
</protein>
<comment type="caution">
    <text evidence="1">The sequence shown here is derived from an EMBL/GenBank/DDBJ whole genome shotgun (WGS) entry which is preliminary data.</text>
</comment>
<sequence>MDTWFTQAPLIESILEKGLFVIGVVKQMKQRYPLYDKFLKLEDFFKLIKPTLQKKNVLGSIQVCHHAENQTPVKIVFVRNHNKKRNS</sequence>
<keyword evidence="2" id="KW-1185">Reference proteome</keyword>
<reference evidence="2" key="1">
    <citation type="journal article" date="2019" name="Int. J. Syst. Evol. Microbiol.">
        <title>The Global Catalogue of Microorganisms (GCM) 10K type strain sequencing project: providing services to taxonomists for standard genome sequencing and annotation.</title>
        <authorList>
            <consortium name="The Broad Institute Genomics Platform"/>
            <consortium name="The Broad Institute Genome Sequencing Center for Infectious Disease"/>
            <person name="Wu L."/>
            <person name="Ma J."/>
        </authorList>
    </citation>
    <scope>NUCLEOTIDE SEQUENCE [LARGE SCALE GENOMIC DNA]</scope>
    <source>
        <strain evidence="2">CGMCC 1.15474</strain>
    </source>
</reference>
<proteinExistence type="predicted"/>